<dbReference type="Pfam" id="PF22486">
    <property type="entry name" value="MATH_2"/>
    <property type="match status" value="1"/>
</dbReference>
<sequence length="133" mass="15727">MKVRFKFQCRDINEKLRKFTWRIDNLSTVEDEILYSEDFVVEGNKWRIHIYPKGNNVDYLSIYLGVANSATLPSGWSAYVQFGFAVIDQIDRRTSLTQGILLQQSHFYKTNETIMVVLLHFKSTQVMMSWRSY</sequence>
<dbReference type="PANTHER" id="PTHR46236">
    <property type="entry name" value="TRAF-LIKE SUPERFAMILY PROTEIN"/>
    <property type="match status" value="1"/>
</dbReference>
<dbReference type="InterPro" id="IPR008974">
    <property type="entry name" value="TRAF-like"/>
</dbReference>
<dbReference type="PANTHER" id="PTHR46236:SF35">
    <property type="entry name" value="MATH DOMAIN-CONTAINING PROTEIN"/>
    <property type="match status" value="1"/>
</dbReference>
<accession>A0A6A3AH60</accession>
<dbReference type="EMBL" id="VEPZ02001012">
    <property type="protein sequence ID" value="KAE8702112.1"/>
    <property type="molecule type" value="Genomic_DNA"/>
</dbReference>
<dbReference type="PROSITE" id="PS50144">
    <property type="entry name" value="MATH"/>
    <property type="match status" value="1"/>
</dbReference>
<dbReference type="AlphaFoldDB" id="A0A6A3AH60"/>
<keyword evidence="1" id="KW-0175">Coiled coil</keyword>
<keyword evidence="4" id="KW-1185">Reference proteome</keyword>
<evidence type="ECO:0000259" key="2">
    <source>
        <dbReference type="PROSITE" id="PS50144"/>
    </source>
</evidence>
<dbReference type="InterPro" id="IPR050804">
    <property type="entry name" value="MCC"/>
</dbReference>
<gene>
    <name evidence="3" type="ORF">F3Y22_tig00110502pilonHSYRG00007</name>
</gene>
<dbReference type="Proteomes" id="UP000436088">
    <property type="component" value="Unassembled WGS sequence"/>
</dbReference>
<proteinExistence type="predicted"/>
<dbReference type="Gene3D" id="2.60.210.10">
    <property type="entry name" value="Apoptosis, Tumor Necrosis Factor Receptor Associated Protein 2, Chain A"/>
    <property type="match status" value="1"/>
</dbReference>
<dbReference type="SUPFAM" id="SSF49599">
    <property type="entry name" value="TRAF domain-like"/>
    <property type="match status" value="1"/>
</dbReference>
<evidence type="ECO:0000256" key="1">
    <source>
        <dbReference type="ARBA" id="ARBA00023054"/>
    </source>
</evidence>
<evidence type="ECO:0000313" key="4">
    <source>
        <dbReference type="Proteomes" id="UP000436088"/>
    </source>
</evidence>
<dbReference type="InterPro" id="IPR002083">
    <property type="entry name" value="MATH/TRAF_dom"/>
</dbReference>
<comment type="caution">
    <text evidence="3">The sequence shown here is derived from an EMBL/GenBank/DDBJ whole genome shotgun (WGS) entry which is preliminary data.</text>
</comment>
<name>A0A6A3AH60_HIBSY</name>
<dbReference type="OrthoDB" id="997303at2759"/>
<dbReference type="CDD" id="cd00121">
    <property type="entry name" value="MATH"/>
    <property type="match status" value="1"/>
</dbReference>
<evidence type="ECO:0000313" key="3">
    <source>
        <dbReference type="EMBL" id="KAE8702112.1"/>
    </source>
</evidence>
<organism evidence="3 4">
    <name type="scientific">Hibiscus syriacus</name>
    <name type="common">Rose of Sharon</name>
    <dbReference type="NCBI Taxonomy" id="106335"/>
    <lineage>
        <taxon>Eukaryota</taxon>
        <taxon>Viridiplantae</taxon>
        <taxon>Streptophyta</taxon>
        <taxon>Embryophyta</taxon>
        <taxon>Tracheophyta</taxon>
        <taxon>Spermatophyta</taxon>
        <taxon>Magnoliopsida</taxon>
        <taxon>eudicotyledons</taxon>
        <taxon>Gunneridae</taxon>
        <taxon>Pentapetalae</taxon>
        <taxon>rosids</taxon>
        <taxon>malvids</taxon>
        <taxon>Malvales</taxon>
        <taxon>Malvaceae</taxon>
        <taxon>Malvoideae</taxon>
        <taxon>Hibiscus</taxon>
    </lineage>
</organism>
<dbReference type="SMART" id="SM00061">
    <property type="entry name" value="MATH"/>
    <property type="match status" value="1"/>
</dbReference>
<feature type="domain" description="MATH" evidence="2">
    <location>
        <begin position="16"/>
        <end position="133"/>
    </location>
</feature>
<reference evidence="3" key="1">
    <citation type="submission" date="2019-09" db="EMBL/GenBank/DDBJ databases">
        <title>Draft genome information of white flower Hibiscus syriacus.</title>
        <authorList>
            <person name="Kim Y.-M."/>
        </authorList>
    </citation>
    <scope>NUCLEOTIDE SEQUENCE [LARGE SCALE GENOMIC DNA]</scope>
    <source>
        <strain evidence="3">YM2019G1</strain>
    </source>
</reference>
<protein>
    <recommendedName>
        <fullName evidence="2">MATH domain-containing protein</fullName>
    </recommendedName>
</protein>